<dbReference type="GO" id="GO:0005975">
    <property type="term" value="P:carbohydrate metabolic process"/>
    <property type="evidence" value="ECO:0007669"/>
    <property type="project" value="InterPro"/>
</dbReference>
<dbReference type="AlphaFoldDB" id="A0A7U3ZPI5"/>
<evidence type="ECO:0000256" key="1">
    <source>
        <dbReference type="SAM" id="MobiDB-lite"/>
    </source>
</evidence>
<dbReference type="KEGG" id="rsi:Runsl_4666"/>
<organism evidence="3 4">
    <name type="scientific">Runella slithyformis (strain ATCC 29530 / DSM 19594 / LMG 11500 / NCIMB 11436 / LSU 4)</name>
    <dbReference type="NCBI Taxonomy" id="761193"/>
    <lineage>
        <taxon>Bacteria</taxon>
        <taxon>Pseudomonadati</taxon>
        <taxon>Bacteroidota</taxon>
        <taxon>Cytophagia</taxon>
        <taxon>Cytophagales</taxon>
        <taxon>Spirosomataceae</taxon>
        <taxon>Runella</taxon>
    </lineage>
</organism>
<dbReference type="Gene3D" id="2.130.10.10">
    <property type="entry name" value="YVTN repeat-like/Quinoprotein amine dehydrogenase"/>
    <property type="match status" value="2"/>
</dbReference>
<name>A0A7U3ZPI5_RUNSL</name>
<dbReference type="RefSeq" id="WP_013930274.1">
    <property type="nucleotide sequence ID" value="NC_015703.1"/>
</dbReference>
<feature type="chain" id="PRO_5031362085" description="Transcriptional regulator" evidence="2">
    <location>
        <begin position="22"/>
        <end position="710"/>
    </location>
</feature>
<dbReference type="InterPro" id="IPR008928">
    <property type="entry name" value="6-hairpin_glycosidase_sf"/>
</dbReference>
<proteinExistence type="predicted"/>
<evidence type="ECO:0000313" key="3">
    <source>
        <dbReference type="EMBL" id="AEI50985.1"/>
    </source>
</evidence>
<evidence type="ECO:0000313" key="4">
    <source>
        <dbReference type="Proteomes" id="UP000000493"/>
    </source>
</evidence>
<sequence length="710" mass="81074">MPFSKITLLFWGLLPAFSVTAQSKDFYLQDIKTDIPLPVEAGKNVLKLFQSKNQRICVTSTGIFGYKEGKWTRQKQATDCRTAALDADGNVWLASARTIDGKKNIGQPPLSAKDTILTLFWENTNRLYVGTTNGLFVWDGKWRASAEIRETRVNSIANDARGNVYVATNRGLWCRQKDRWNNLDESLMAVGNQETYYALTAHRNGEDIIFSSPWSVSCISGDGNHWVLKGTDGLPYGPVTVIKPFEGGLWMGTQKGAIKKDTHWHYYHGKRWLPDHQVNDILVIDSLTVWIATPQGIAQIKRQSMTLEEKADIIEKTIALRHNRRGLVNHSKLKVSGDISSSYSDNEDNDGLWTACYLIAECFRYASTGDTAAKNSAVRTFDALERLETVTGMSGYPARSYAAATDPITPSRSPHPKVWHPSPDGKWQWLDDTSSDEITGHLFALPLFFDLVADAEQKERVRQLIRRIVTHIVDNNYHLIDFDGKPTRWGIWHPDSLNHSPNWMYERGLNSLQILSFLKTASYFTGDEKFEKHYQYLVNQHGYAQNALQAKVFGPFETSHSDDILNFFPYYGLLKYTQGDPNREIYLKSLERSWKAVRSDHMPVWNVISSVLLSKNCDLDIALEEIQQFPLDLINWRMENSHRWDIPKDPLISRFKRLQSTKPIPTPESGVSRWNTNPKEFDAGDGGKTEDSGSYFLFAYWMGRYHGFWK</sequence>
<accession>A0A7U3ZPI5</accession>
<protein>
    <recommendedName>
        <fullName evidence="5">Transcriptional regulator</fullName>
    </recommendedName>
</protein>
<dbReference type="EMBL" id="CP002859">
    <property type="protein sequence ID" value="AEI50985.1"/>
    <property type="molecule type" value="Genomic_DNA"/>
</dbReference>
<keyword evidence="2" id="KW-0732">Signal</keyword>
<reference evidence="3 4" key="2">
    <citation type="journal article" date="2012" name="Stand. Genomic Sci.">
        <title>Complete genome sequence of the aquatic bacterium Runella slithyformis type strain (LSU 4(T)).</title>
        <authorList>
            <person name="Copeland A."/>
            <person name="Zhang X."/>
            <person name="Misra M."/>
            <person name="Lapidus A."/>
            <person name="Nolan M."/>
            <person name="Lucas S."/>
            <person name="Deshpande S."/>
            <person name="Cheng J.F."/>
            <person name="Tapia R."/>
            <person name="Goodwin L.A."/>
            <person name="Pitluck S."/>
            <person name="Liolios K."/>
            <person name="Pagani I."/>
            <person name="Ivanova N."/>
            <person name="Mikhailova N."/>
            <person name="Pati A."/>
            <person name="Chen A."/>
            <person name="Palaniappan K."/>
            <person name="Land M."/>
            <person name="Hauser L."/>
            <person name="Pan C."/>
            <person name="Jeffries C.D."/>
            <person name="Detter J.C."/>
            <person name="Brambilla E.M."/>
            <person name="Rohde M."/>
            <person name="Djao O.D."/>
            <person name="Goker M."/>
            <person name="Sikorski J."/>
            <person name="Tindall B.J."/>
            <person name="Woyke T."/>
            <person name="Bristow J."/>
            <person name="Eisen J.A."/>
            <person name="Markowitz V."/>
            <person name="Hugenholtz P."/>
            <person name="Kyrpides N.C."/>
            <person name="Klenk H.P."/>
            <person name="Mavromatis K."/>
        </authorList>
    </citation>
    <scope>NUCLEOTIDE SEQUENCE [LARGE SCALE GENOMIC DNA]</scope>
    <source>
        <strain evidence="4">ATCC 29530 / DSM 19594 / LMG 11500 / NCIMB 11436 / LSU 4</strain>
    </source>
</reference>
<dbReference type="Proteomes" id="UP000000493">
    <property type="component" value="Chromosome"/>
</dbReference>
<evidence type="ECO:0008006" key="5">
    <source>
        <dbReference type="Google" id="ProtNLM"/>
    </source>
</evidence>
<gene>
    <name evidence="3" type="ordered locus">Runsl_4666</name>
</gene>
<reference evidence="4" key="1">
    <citation type="submission" date="2011-06" db="EMBL/GenBank/DDBJ databases">
        <title>The complete genome of chromosome of Runella slithyformis DSM 19594.</title>
        <authorList>
            <consortium name="US DOE Joint Genome Institute (JGI-PGF)"/>
            <person name="Lucas S."/>
            <person name="Han J."/>
            <person name="Lapidus A."/>
            <person name="Bruce D."/>
            <person name="Goodwin L."/>
            <person name="Pitluck S."/>
            <person name="Peters L."/>
            <person name="Kyrpides N."/>
            <person name="Mavromatis K."/>
            <person name="Ivanova N."/>
            <person name="Ovchinnikova G."/>
            <person name="Zhang X."/>
            <person name="Misra M."/>
            <person name="Detter J.C."/>
            <person name="Tapia R."/>
            <person name="Han C."/>
            <person name="Land M."/>
            <person name="Hauser L."/>
            <person name="Markowitz V."/>
            <person name="Cheng J.-F."/>
            <person name="Hugenholtz P."/>
            <person name="Woyke T."/>
            <person name="Wu D."/>
            <person name="Tindall B."/>
            <person name="Faehrich R."/>
            <person name="Brambilla E."/>
            <person name="Klenk H.-P."/>
            <person name="Eisen J.A."/>
        </authorList>
    </citation>
    <scope>NUCLEOTIDE SEQUENCE [LARGE SCALE GENOMIC DNA]</scope>
    <source>
        <strain evidence="4">ATCC 29530 / DSM 19594 / LMG 11500 / NCIMB 11436 / LSU 4</strain>
    </source>
</reference>
<feature type="region of interest" description="Disordered" evidence="1">
    <location>
        <begin position="662"/>
        <end position="686"/>
    </location>
</feature>
<dbReference type="SUPFAM" id="SSF48208">
    <property type="entry name" value="Six-hairpin glycosidases"/>
    <property type="match status" value="1"/>
</dbReference>
<feature type="signal peptide" evidence="2">
    <location>
        <begin position="1"/>
        <end position="21"/>
    </location>
</feature>
<keyword evidence="4" id="KW-1185">Reference proteome</keyword>
<dbReference type="InterPro" id="IPR015943">
    <property type="entry name" value="WD40/YVTN_repeat-like_dom_sf"/>
</dbReference>
<evidence type="ECO:0000256" key="2">
    <source>
        <dbReference type="SAM" id="SignalP"/>
    </source>
</evidence>
<dbReference type="SUPFAM" id="SSF63829">
    <property type="entry name" value="Calcium-dependent phosphotriesterase"/>
    <property type="match status" value="1"/>
</dbReference>